<dbReference type="PANTHER" id="PTHR31302:SF22">
    <property type="entry name" value="PHOSPHOESTERASE"/>
    <property type="match status" value="1"/>
</dbReference>
<evidence type="ECO:0000313" key="3">
    <source>
        <dbReference type="Proteomes" id="UP000824165"/>
    </source>
</evidence>
<gene>
    <name evidence="2" type="ORF">IAA60_06295</name>
</gene>
<reference evidence="2" key="1">
    <citation type="submission" date="2020-10" db="EMBL/GenBank/DDBJ databases">
        <authorList>
            <person name="Gilroy R."/>
        </authorList>
    </citation>
    <scope>NUCLEOTIDE SEQUENCE</scope>
    <source>
        <strain evidence="2">CHK181-108</strain>
    </source>
</reference>
<evidence type="ECO:0000259" key="1">
    <source>
        <dbReference type="Pfam" id="PF00149"/>
    </source>
</evidence>
<evidence type="ECO:0000313" key="2">
    <source>
        <dbReference type="EMBL" id="HIT85500.1"/>
    </source>
</evidence>
<dbReference type="Pfam" id="PF00149">
    <property type="entry name" value="Metallophos"/>
    <property type="match status" value="1"/>
</dbReference>
<dbReference type="PIRSF" id="PIRSF033094">
    <property type="entry name" value="Pesterase_CT488"/>
    <property type="match status" value="1"/>
</dbReference>
<proteinExistence type="predicted"/>
<protein>
    <submittedName>
        <fullName evidence="2">Metallophosphoesterase</fullName>
    </submittedName>
</protein>
<dbReference type="InterPro" id="IPR051158">
    <property type="entry name" value="Metallophosphoesterase_sf"/>
</dbReference>
<dbReference type="Proteomes" id="UP000824165">
    <property type="component" value="Unassembled WGS sequence"/>
</dbReference>
<name>A0A9D1KQA7_9FIRM</name>
<dbReference type="AlphaFoldDB" id="A0A9D1KQA7"/>
<accession>A0A9D1KQA7</accession>
<dbReference type="GO" id="GO:0016787">
    <property type="term" value="F:hydrolase activity"/>
    <property type="evidence" value="ECO:0007669"/>
    <property type="project" value="InterPro"/>
</dbReference>
<dbReference type="EMBL" id="DVLU01000063">
    <property type="protein sequence ID" value="HIT85500.1"/>
    <property type="molecule type" value="Genomic_DNA"/>
</dbReference>
<dbReference type="PANTHER" id="PTHR31302">
    <property type="entry name" value="TRANSMEMBRANE PROTEIN WITH METALLOPHOSPHOESTERASE DOMAIN-RELATED"/>
    <property type="match status" value="1"/>
</dbReference>
<dbReference type="InterPro" id="IPR004843">
    <property type="entry name" value="Calcineurin-like_PHP"/>
</dbReference>
<dbReference type="SUPFAM" id="SSF56300">
    <property type="entry name" value="Metallo-dependent phosphatases"/>
    <property type="match status" value="1"/>
</dbReference>
<feature type="domain" description="Calcineurin-like phosphoesterase" evidence="1">
    <location>
        <begin position="5"/>
        <end position="199"/>
    </location>
</feature>
<organism evidence="2 3">
    <name type="scientific">Candidatus Ornithomonoglobus intestinigallinarum</name>
    <dbReference type="NCBI Taxonomy" id="2840894"/>
    <lineage>
        <taxon>Bacteria</taxon>
        <taxon>Bacillati</taxon>
        <taxon>Bacillota</taxon>
        <taxon>Clostridia</taxon>
        <taxon>Candidatus Ornithomonoglobus</taxon>
    </lineage>
</organism>
<reference evidence="2" key="2">
    <citation type="journal article" date="2021" name="PeerJ">
        <title>Extensive microbial diversity within the chicken gut microbiome revealed by metagenomics and culture.</title>
        <authorList>
            <person name="Gilroy R."/>
            <person name="Ravi A."/>
            <person name="Getino M."/>
            <person name="Pursley I."/>
            <person name="Horton D.L."/>
            <person name="Alikhan N.F."/>
            <person name="Baker D."/>
            <person name="Gharbi K."/>
            <person name="Hall N."/>
            <person name="Watson M."/>
            <person name="Adriaenssens E.M."/>
            <person name="Foster-Nyarko E."/>
            <person name="Jarju S."/>
            <person name="Secka A."/>
            <person name="Antonio M."/>
            <person name="Oren A."/>
            <person name="Chaudhuri R.R."/>
            <person name="La Ragione R."/>
            <person name="Hildebrand F."/>
            <person name="Pallen M.J."/>
        </authorList>
    </citation>
    <scope>NUCLEOTIDE SEQUENCE</scope>
    <source>
        <strain evidence="2">CHK181-108</strain>
    </source>
</reference>
<sequence>MALYTIADLHLPLGIDKPMDIFGKSWSGYVERLEFNWQRKIKDCDTVVLPGDISWATYLEQSERDFEFLHRLNGRKIILKGNHDYWWTTMNKLTSFAAERGFSDILFLQNNSFMYGKTAICGTRGWINPASDSFGEADGKIFARELQRLELSLKSASECDEIYVFTHYPPLPVTREENGFTEMMKTYGVSKCFYGHLHAASHRNAVNDTVNGIEYRLVSGDFLQFDPLLAKE</sequence>
<dbReference type="InterPro" id="IPR029052">
    <property type="entry name" value="Metallo-depent_PP-like"/>
</dbReference>
<dbReference type="Gene3D" id="3.60.21.10">
    <property type="match status" value="1"/>
</dbReference>
<comment type="caution">
    <text evidence="2">The sequence shown here is derived from an EMBL/GenBank/DDBJ whole genome shotgun (WGS) entry which is preliminary data.</text>
</comment>
<dbReference type="InterPro" id="IPR014578">
    <property type="entry name" value="Pesterase_CT488"/>
</dbReference>